<dbReference type="InterPro" id="IPR009057">
    <property type="entry name" value="Homeodomain-like_sf"/>
</dbReference>
<proteinExistence type="predicted"/>
<name>A0A098Y7H0_9ACTN</name>
<dbReference type="RefSeq" id="WP_036336082.1">
    <property type="nucleotide sequence ID" value="NZ_JPMX01000051.1"/>
</dbReference>
<dbReference type="GO" id="GO:0006313">
    <property type="term" value="P:DNA transposition"/>
    <property type="evidence" value="ECO:0007669"/>
    <property type="project" value="InterPro"/>
</dbReference>
<dbReference type="GO" id="GO:0003677">
    <property type="term" value="F:DNA binding"/>
    <property type="evidence" value="ECO:0007669"/>
    <property type="project" value="InterPro"/>
</dbReference>
<dbReference type="OrthoDB" id="4426778at2"/>
<dbReference type="AlphaFoldDB" id="A0A098Y7H0"/>
<comment type="caution">
    <text evidence="1">The sequence shown here is derived from an EMBL/GenBank/DDBJ whole genome shotgun (WGS) entry which is preliminary data.</text>
</comment>
<reference evidence="1 2" key="1">
    <citation type="submission" date="2014-07" db="EMBL/GenBank/DDBJ databases">
        <title>Biosystematic studies on Modestobacter strains isolated from extreme hyper-arid desert soil and from historic building.</title>
        <authorList>
            <person name="Bukarasam K."/>
            <person name="Bull A."/>
            <person name="Girard G."/>
            <person name="van Wezel G."/>
            <person name="Goodfellow M."/>
        </authorList>
    </citation>
    <scope>NUCLEOTIDE SEQUENCE [LARGE SCALE GENOMIC DNA]</scope>
    <source>
        <strain evidence="1 2">KNN45-2b</strain>
    </source>
</reference>
<evidence type="ECO:0000313" key="1">
    <source>
        <dbReference type="EMBL" id="KGH46365.1"/>
    </source>
</evidence>
<gene>
    <name evidence="1" type="ORF">IN07_12265</name>
</gene>
<protein>
    <submittedName>
        <fullName evidence="1">Transposase</fullName>
    </submittedName>
</protein>
<dbReference type="Proteomes" id="UP000029713">
    <property type="component" value="Unassembled WGS sequence"/>
</dbReference>
<dbReference type="STRING" id="1522368.IN07_12265"/>
<dbReference type="GO" id="GO:0004803">
    <property type="term" value="F:transposase activity"/>
    <property type="evidence" value="ECO:0007669"/>
    <property type="project" value="InterPro"/>
</dbReference>
<keyword evidence="2" id="KW-1185">Reference proteome</keyword>
<dbReference type="InterPro" id="IPR002514">
    <property type="entry name" value="Transposase_8"/>
</dbReference>
<accession>A0A098Y7H0</accession>
<organism evidence="1 2">
    <name type="scientific">Modestobacter caceresii</name>
    <dbReference type="NCBI Taxonomy" id="1522368"/>
    <lineage>
        <taxon>Bacteria</taxon>
        <taxon>Bacillati</taxon>
        <taxon>Actinomycetota</taxon>
        <taxon>Actinomycetes</taxon>
        <taxon>Geodermatophilales</taxon>
        <taxon>Geodermatophilaceae</taxon>
        <taxon>Modestobacter</taxon>
    </lineage>
</organism>
<sequence length="96" mass="11070">MPAAKPPEFRRRAVELARQREKPIAEIAHDLGIAESCLRRWMKLDDVDAGRSDGTTSDERAELVRLRRELRVAKMEIEILKRASAYFAREVLPDPK</sequence>
<dbReference type="EMBL" id="JPMX01000051">
    <property type="protein sequence ID" value="KGH46365.1"/>
    <property type="molecule type" value="Genomic_DNA"/>
</dbReference>
<dbReference type="Pfam" id="PF01527">
    <property type="entry name" value="HTH_Tnp_1"/>
    <property type="match status" value="1"/>
</dbReference>
<dbReference type="Gene3D" id="1.10.10.60">
    <property type="entry name" value="Homeodomain-like"/>
    <property type="match status" value="1"/>
</dbReference>
<evidence type="ECO:0000313" key="2">
    <source>
        <dbReference type="Proteomes" id="UP000029713"/>
    </source>
</evidence>
<dbReference type="SUPFAM" id="SSF46689">
    <property type="entry name" value="Homeodomain-like"/>
    <property type="match status" value="1"/>
</dbReference>